<geneLocation type="plasmid" evidence="3">
    <name>punmamed1</name>
</geneLocation>
<organism evidence="3">
    <name type="scientific">Kitasatospora camelliae</name>
    <dbReference type="NCBI Taxonomy" id="3156397"/>
    <lineage>
        <taxon>Bacteria</taxon>
        <taxon>Bacillati</taxon>
        <taxon>Actinomycetota</taxon>
        <taxon>Actinomycetes</taxon>
        <taxon>Kitasatosporales</taxon>
        <taxon>Streptomycetaceae</taxon>
        <taxon>Kitasatospora</taxon>
    </lineage>
</organism>
<sequence>MSDELFDSVDALLAAVSTGLPLPAERKRLRLAAGLTPAQVAAALRVNSTLVVAWEDGSAVPGPDIAPAYTRLLEGLAARFPAPEQPAATSIPAAPQTPVQAPATAQHVTDAPAVPVLDQNPDGSLLMATAAPCVQCGQPSVYRAQGRPMHLGGFCRPAATPATEPAVEATQQPAPTTTPAPAEQPTATPAPAAAPVASEPVRPAPTATSAPAAKTRPATARPAARPAAARPASARPAAPSAAAARWWPAVALDVAEDGAWVLDVPQIPAPAGPKLGDWFAWLGTGLPLRVERAHASGRGGDGMVCLTAGALKQLGLPTALPATEKALAALHTKLAKAAAVVGMEISDQIGPSFHVFRRTGSAGGPKTSVRVTVAPWLGQGDARQQATSALAAPLATAPDGTKDGLTLTRRYRAFTTDLGAAPGATTATTAMLLLDAVRPRVEWVKDETTGEWSSHLREGALPKGNLCVAPAAGARHPLTRDLLSRGEAVCEEEDYKWWARELTAEEAVRRFAVAVDVCASYLSVTDSLRLPIGPLEPARNPAWDGGKTAGLWWADFTGTPVDELLPHPATFHGRPPTGPGWYATPTVAYMATTYGFDPATITEAYLSTHTAPLLKEWTGRIRAGYKRAYADLGLVDGQAPAEFLAAYIVHKDIGTDPVRADALTLAALYKNIYKGGIGKWADSARHLDDQAWLEKVAASWSYRPEIRFHIIAAARIAAHRRLRKTLQLTGRAPFAVNVDSYLYATDAPTPLELLPVKNDGTPVPGALRLGIAPGSHKHESSIPLQAAIEAMGRREHPSKLVHHYATDGTYIGPEQAAEDADAGNDEQEGDN</sequence>
<dbReference type="AlphaFoldDB" id="A0AAU8KAI8"/>
<reference evidence="3" key="1">
    <citation type="submission" date="2024-06" db="EMBL/GenBank/DDBJ databases">
        <title>The genome sequences of Kitasatospora sp. strain HUAS MG31.</title>
        <authorList>
            <person name="Mo P."/>
        </authorList>
    </citation>
    <scope>NUCLEOTIDE SEQUENCE</scope>
    <source>
        <strain evidence="3">HUAS MG31</strain>
        <plasmid evidence="3">punmamed1</plasmid>
    </source>
</reference>
<feature type="compositionally biased region" description="Acidic residues" evidence="1">
    <location>
        <begin position="816"/>
        <end position="831"/>
    </location>
</feature>
<feature type="domain" description="HTH cro/C1-type" evidence="2">
    <location>
        <begin position="27"/>
        <end position="80"/>
    </location>
</feature>
<dbReference type="KEGG" id="kcm:ABWK59_35595"/>
<feature type="region of interest" description="Disordered" evidence="1">
    <location>
        <begin position="162"/>
        <end position="237"/>
    </location>
</feature>
<feature type="region of interest" description="Disordered" evidence="1">
    <location>
        <begin position="807"/>
        <end position="831"/>
    </location>
</feature>
<evidence type="ECO:0000259" key="2">
    <source>
        <dbReference type="PROSITE" id="PS50943"/>
    </source>
</evidence>
<dbReference type="RefSeq" id="WP_354645226.1">
    <property type="nucleotide sequence ID" value="NZ_CP159873.1"/>
</dbReference>
<dbReference type="CDD" id="cd00093">
    <property type="entry name" value="HTH_XRE"/>
    <property type="match status" value="1"/>
</dbReference>
<accession>A0AAU8KAI8</accession>
<evidence type="ECO:0000313" key="3">
    <source>
        <dbReference type="EMBL" id="XCM84288.1"/>
    </source>
</evidence>
<dbReference type="EMBL" id="CP159873">
    <property type="protein sequence ID" value="XCM84288.1"/>
    <property type="molecule type" value="Genomic_DNA"/>
</dbReference>
<dbReference type="PROSITE" id="PS50943">
    <property type="entry name" value="HTH_CROC1"/>
    <property type="match status" value="1"/>
</dbReference>
<gene>
    <name evidence="3" type="ORF">ABWK59_35595</name>
</gene>
<keyword evidence="3" id="KW-0614">Plasmid</keyword>
<evidence type="ECO:0000256" key="1">
    <source>
        <dbReference type="SAM" id="MobiDB-lite"/>
    </source>
</evidence>
<proteinExistence type="predicted"/>
<dbReference type="InterPro" id="IPR001387">
    <property type="entry name" value="Cro/C1-type_HTH"/>
</dbReference>
<protein>
    <submittedName>
        <fullName evidence="3">Helix-turn-helix transcriptional regulator</fullName>
    </submittedName>
</protein>
<name>A0AAU8KAI8_9ACTN</name>